<evidence type="ECO:0000313" key="4">
    <source>
        <dbReference type="Proteomes" id="UP000735874"/>
    </source>
</evidence>
<dbReference type="EMBL" id="RCMK01000343">
    <property type="protein sequence ID" value="KAG2935119.1"/>
    <property type="molecule type" value="Genomic_DNA"/>
</dbReference>
<protein>
    <submittedName>
        <fullName evidence="1">Uncharacterized protein</fullName>
    </submittedName>
</protein>
<evidence type="ECO:0000313" key="2">
    <source>
        <dbReference type="EMBL" id="KAG2935119.1"/>
    </source>
</evidence>
<dbReference type="AlphaFoldDB" id="A0A8T0Z0Z2"/>
<evidence type="ECO:0000313" key="3">
    <source>
        <dbReference type="EMBL" id="KAG2979895.1"/>
    </source>
</evidence>
<gene>
    <name evidence="1" type="ORF">PC113_g12205</name>
    <name evidence="2" type="ORF">PC117_g12464</name>
    <name evidence="3" type="ORF">PC118_g11510</name>
</gene>
<organism evidence="1 4">
    <name type="scientific">Phytophthora cactorum</name>
    <dbReference type="NCBI Taxonomy" id="29920"/>
    <lineage>
        <taxon>Eukaryota</taxon>
        <taxon>Sar</taxon>
        <taxon>Stramenopiles</taxon>
        <taxon>Oomycota</taxon>
        <taxon>Peronosporomycetes</taxon>
        <taxon>Peronosporales</taxon>
        <taxon>Peronosporaceae</taxon>
        <taxon>Phytophthora</taxon>
    </lineage>
</organism>
<evidence type="ECO:0000313" key="1">
    <source>
        <dbReference type="EMBL" id="KAG2855716.1"/>
    </source>
</evidence>
<dbReference type="EMBL" id="RCML01000350">
    <property type="protein sequence ID" value="KAG2979895.1"/>
    <property type="molecule type" value="Genomic_DNA"/>
</dbReference>
<proteinExistence type="predicted"/>
<name>A0A8T0Z0Z2_9STRA</name>
<reference evidence="1" key="1">
    <citation type="submission" date="2018-10" db="EMBL/GenBank/DDBJ databases">
        <title>Effector identification in a new, highly contiguous assembly of the strawberry crown rot pathogen Phytophthora cactorum.</title>
        <authorList>
            <person name="Armitage A.D."/>
            <person name="Nellist C.F."/>
            <person name="Bates H."/>
            <person name="Vickerstaff R.J."/>
            <person name="Harrison R.J."/>
        </authorList>
    </citation>
    <scope>NUCLEOTIDE SEQUENCE</scope>
    <source>
        <strain evidence="1">15-7</strain>
        <strain evidence="2">4040</strain>
        <strain evidence="3">P415</strain>
    </source>
</reference>
<dbReference type="EMBL" id="RCMG01000364">
    <property type="protein sequence ID" value="KAG2855716.1"/>
    <property type="molecule type" value="Genomic_DNA"/>
</dbReference>
<comment type="caution">
    <text evidence="1">The sequence shown here is derived from an EMBL/GenBank/DDBJ whole genome shotgun (WGS) entry which is preliminary data.</text>
</comment>
<dbReference type="Proteomes" id="UP000735874">
    <property type="component" value="Unassembled WGS sequence"/>
</dbReference>
<sequence length="68" mass="7502">MRASQAQRPCELECVKEEGSKRTSPSPALHKNLTWDTRLEVDAAQVVLDDAIRTGNCEAAHIIDANLK</sequence>
<dbReference type="Proteomes" id="UP000697107">
    <property type="component" value="Unassembled WGS sequence"/>
</dbReference>
<dbReference type="Proteomes" id="UP000736787">
    <property type="component" value="Unassembled WGS sequence"/>
</dbReference>
<accession>A0A8T0Z0Z2</accession>